<proteinExistence type="predicted"/>
<dbReference type="FunFam" id="1.25.40.990:FF:000012">
    <property type="entry name" value="SAC3 family protein C"/>
    <property type="match status" value="1"/>
</dbReference>
<feature type="compositionally biased region" description="Polar residues" evidence="1">
    <location>
        <begin position="71"/>
        <end position="89"/>
    </location>
</feature>
<evidence type="ECO:0000313" key="3">
    <source>
        <dbReference type="EMBL" id="KAK7256933.1"/>
    </source>
</evidence>
<dbReference type="InterPro" id="IPR005062">
    <property type="entry name" value="SAC3/GANP/THP3_conserved"/>
</dbReference>
<organism evidence="3 4">
    <name type="scientific">Crotalaria pallida</name>
    <name type="common">Smooth rattlebox</name>
    <name type="synonym">Crotalaria striata</name>
    <dbReference type="NCBI Taxonomy" id="3830"/>
    <lineage>
        <taxon>Eukaryota</taxon>
        <taxon>Viridiplantae</taxon>
        <taxon>Streptophyta</taxon>
        <taxon>Embryophyta</taxon>
        <taxon>Tracheophyta</taxon>
        <taxon>Spermatophyta</taxon>
        <taxon>Magnoliopsida</taxon>
        <taxon>eudicotyledons</taxon>
        <taxon>Gunneridae</taxon>
        <taxon>Pentapetalae</taxon>
        <taxon>rosids</taxon>
        <taxon>fabids</taxon>
        <taxon>Fabales</taxon>
        <taxon>Fabaceae</taxon>
        <taxon>Papilionoideae</taxon>
        <taxon>50 kb inversion clade</taxon>
        <taxon>genistoids sensu lato</taxon>
        <taxon>core genistoids</taxon>
        <taxon>Crotalarieae</taxon>
        <taxon>Crotalaria</taxon>
    </lineage>
</organism>
<protein>
    <recommendedName>
        <fullName evidence="2">SAC3/GANP/THP3 conserved domain-containing protein</fullName>
    </recommendedName>
</protein>
<feature type="domain" description="SAC3/GANP/THP3 conserved" evidence="2">
    <location>
        <begin position="101"/>
        <end position="390"/>
    </location>
</feature>
<dbReference type="Pfam" id="PF03399">
    <property type="entry name" value="SAC3_GANP"/>
    <property type="match status" value="1"/>
</dbReference>
<accession>A0AAN9EGQ2</accession>
<dbReference type="AlphaFoldDB" id="A0AAN9EGQ2"/>
<gene>
    <name evidence="3" type="ORF">RIF29_30541</name>
</gene>
<feature type="region of interest" description="Disordered" evidence="1">
    <location>
        <begin position="1"/>
        <end position="89"/>
    </location>
</feature>
<dbReference type="PANTHER" id="PTHR12436:SF3">
    <property type="entry name" value="GERMINAL-CENTER ASSOCIATED NUCLEAR PROTEIN"/>
    <property type="match status" value="1"/>
</dbReference>
<comment type="caution">
    <text evidence="3">The sequence shown here is derived from an EMBL/GenBank/DDBJ whole genome shotgun (WGS) entry which is preliminary data.</text>
</comment>
<name>A0AAN9EGQ2_CROPI</name>
<dbReference type="Gene3D" id="1.25.40.990">
    <property type="match status" value="1"/>
</dbReference>
<sequence>MSESHLTGILTQSTTNKIEERERYRAGAAIMEPRQRNPSSASFSQSPRPYATHHPKVSSFAHRGRGRGKATPSSTSHSYNTQDDADTQSNFEPLEGVCPYMCPERERIQREKLRDLAVFERLNGNPGKSSPALAVKKFCRTISSKCASDVRPLTVLEDTLNYLLSLLESKEHSFEVIHDFVFDRTRSIRQDLTMQNIVNKKAIYLYEGMVKFHVVSHHKLRCSMSDPNIASLHHLNMEQLTKTLTSLFNLYEANRNSNYVHEKEAEFHSLYVLLHLGSHSKPMGEPLSLWFSRLSPPVLKSKEMQFARRILRSFRLGNYKDFFCTTAAQASYLQYCIMEPYINDVRALALSCINFGGYKLHPYPLFDLSKQLMIKESDLESFCNSCGLETCSDESGNKLLPTKQATFSHPKDGFQSYSFLGLQEYERQF</sequence>
<dbReference type="GO" id="GO:0070390">
    <property type="term" value="C:transcription export complex 2"/>
    <property type="evidence" value="ECO:0007669"/>
    <property type="project" value="TreeGrafter"/>
</dbReference>
<reference evidence="3 4" key="1">
    <citation type="submission" date="2024-01" db="EMBL/GenBank/DDBJ databases">
        <title>The genomes of 5 underutilized Papilionoideae crops provide insights into root nodulation and disease resistanc.</title>
        <authorList>
            <person name="Yuan L."/>
        </authorList>
    </citation>
    <scope>NUCLEOTIDE SEQUENCE [LARGE SCALE GENOMIC DNA]</scope>
    <source>
        <strain evidence="3">ZHUSHIDOU_FW_LH</strain>
        <tissue evidence="3">Leaf</tissue>
    </source>
</reference>
<feature type="compositionally biased region" description="Polar residues" evidence="1">
    <location>
        <begin position="1"/>
        <end position="16"/>
    </location>
</feature>
<keyword evidence="4" id="KW-1185">Reference proteome</keyword>
<evidence type="ECO:0000259" key="2">
    <source>
        <dbReference type="Pfam" id="PF03399"/>
    </source>
</evidence>
<dbReference type="EMBL" id="JAYWIO010000006">
    <property type="protein sequence ID" value="KAK7256933.1"/>
    <property type="molecule type" value="Genomic_DNA"/>
</dbReference>
<feature type="compositionally biased region" description="Basic residues" evidence="1">
    <location>
        <begin position="51"/>
        <end position="68"/>
    </location>
</feature>
<dbReference type="PANTHER" id="PTHR12436">
    <property type="entry name" value="80 KDA MCM3-ASSOCIATED PROTEIN"/>
    <property type="match status" value="1"/>
</dbReference>
<evidence type="ECO:0000256" key="1">
    <source>
        <dbReference type="SAM" id="MobiDB-lite"/>
    </source>
</evidence>
<dbReference type="InterPro" id="IPR045107">
    <property type="entry name" value="SAC3/GANP/THP3"/>
</dbReference>
<feature type="compositionally biased region" description="Polar residues" evidence="1">
    <location>
        <begin position="36"/>
        <end position="47"/>
    </location>
</feature>
<dbReference type="GO" id="GO:0005737">
    <property type="term" value="C:cytoplasm"/>
    <property type="evidence" value="ECO:0007669"/>
    <property type="project" value="TreeGrafter"/>
</dbReference>
<evidence type="ECO:0000313" key="4">
    <source>
        <dbReference type="Proteomes" id="UP001372338"/>
    </source>
</evidence>
<dbReference type="Proteomes" id="UP001372338">
    <property type="component" value="Unassembled WGS sequence"/>
</dbReference>
<dbReference type="GO" id="GO:0006406">
    <property type="term" value="P:mRNA export from nucleus"/>
    <property type="evidence" value="ECO:0007669"/>
    <property type="project" value="TreeGrafter"/>
</dbReference>